<organism evidence="1 2">
    <name type="scientific">Methanolobus halotolerans</name>
    <dbReference type="NCBI Taxonomy" id="2052935"/>
    <lineage>
        <taxon>Archaea</taxon>
        <taxon>Methanobacteriati</taxon>
        <taxon>Methanobacteriota</taxon>
        <taxon>Stenosarchaea group</taxon>
        <taxon>Methanomicrobia</taxon>
        <taxon>Methanosarcinales</taxon>
        <taxon>Methanosarcinaceae</taxon>
        <taxon>Methanolobus</taxon>
    </lineage>
</organism>
<evidence type="ECO:0000313" key="1">
    <source>
        <dbReference type="EMBL" id="TGC10569.1"/>
    </source>
</evidence>
<dbReference type="EMBL" id="PGGK01000003">
    <property type="protein sequence ID" value="TGC10569.1"/>
    <property type="molecule type" value="Genomic_DNA"/>
</dbReference>
<accession>A0A4E0PYG3</accession>
<name>A0A4E0PYG3_9EURY</name>
<evidence type="ECO:0000313" key="2">
    <source>
        <dbReference type="Proteomes" id="UP000297295"/>
    </source>
</evidence>
<dbReference type="Pfam" id="PF23957">
    <property type="entry name" value="DUF7286"/>
    <property type="match status" value="1"/>
</dbReference>
<gene>
    <name evidence="1" type="ORF">CUN85_03490</name>
</gene>
<sequence>MSQSISDMNVEVDSLIEDIGSESAALIANDISPDMTLIEENRTRLMTEYSTSIREQVPDLVAEEVAKDPVLGKWIDKSEVSSITESYLYTLSGEELIDMAANNTLQDEILVKLSEKIIVDNPAVASDEMDAVLYRLEADMRIGVANGVCEAVRLSQEMIDECFTNINTGLQNKLDESTEKLSGELAEKMEKRLQKSMKLVPCGLPVIPPHWVCTVNVWEYEVVGKYKTFEVIDNDNECMFNPYFGHEAQVYVRTEERIPHPFKRDNGENIIWIGYNSPIEFRFSGYAATIVGPGPKGVGDKTGDREEKSEAYEELLSEWEI</sequence>
<dbReference type="AlphaFoldDB" id="A0A4E0PYG3"/>
<proteinExistence type="predicted"/>
<keyword evidence="2" id="KW-1185">Reference proteome</keyword>
<comment type="caution">
    <text evidence="1">The sequence shown here is derived from an EMBL/GenBank/DDBJ whole genome shotgun (WGS) entry which is preliminary data.</text>
</comment>
<protein>
    <submittedName>
        <fullName evidence="1">Uncharacterized protein</fullName>
    </submittedName>
</protein>
<reference evidence="1 2" key="1">
    <citation type="submission" date="2017-11" db="EMBL/GenBank/DDBJ databases">
        <title>Isolation and Characterization of Methanogenic Archaea from Saline Meromictic Lake at Siberia.</title>
        <authorList>
            <person name="Shen Y."/>
            <person name="Huang H.-H."/>
            <person name="Lai M.-C."/>
            <person name="Chen S.-C."/>
        </authorList>
    </citation>
    <scope>NUCLEOTIDE SEQUENCE [LARGE SCALE GENOMIC DNA]</scope>
    <source>
        <strain evidence="1 2">SY-01</strain>
    </source>
</reference>
<dbReference type="Proteomes" id="UP000297295">
    <property type="component" value="Unassembled WGS sequence"/>
</dbReference>
<dbReference type="InterPro" id="IPR055710">
    <property type="entry name" value="DUF7286"/>
</dbReference>